<evidence type="ECO:0000256" key="6">
    <source>
        <dbReference type="ARBA" id="ARBA00022989"/>
    </source>
</evidence>
<dbReference type="PANTHER" id="PTHR35893:SF3">
    <property type="entry name" value="INNER MEMBRANE PROTEIN"/>
    <property type="match status" value="1"/>
</dbReference>
<evidence type="ECO:0000259" key="11">
    <source>
        <dbReference type="Pfam" id="PF19029"/>
    </source>
</evidence>
<comment type="subcellular location">
    <subcellularLocation>
        <location evidence="1">Cell inner membrane</location>
        <topology evidence="1">Single-pass membrane protein</topology>
    </subcellularLocation>
</comment>
<feature type="transmembrane region" description="Helical" evidence="9">
    <location>
        <begin position="85"/>
        <end position="103"/>
    </location>
</feature>
<dbReference type="GO" id="GO:0005886">
    <property type="term" value="C:plasma membrane"/>
    <property type="evidence" value="ECO:0007669"/>
    <property type="project" value="UniProtKB-SubCell"/>
</dbReference>
<dbReference type="InterPro" id="IPR010279">
    <property type="entry name" value="YqjD/ElaB"/>
</dbReference>
<name>A0A7Y8GSF8_9BURK</name>
<evidence type="ECO:0000256" key="1">
    <source>
        <dbReference type="ARBA" id="ARBA00004377"/>
    </source>
</evidence>
<dbReference type="RefSeq" id="WP_177132816.1">
    <property type="nucleotide sequence ID" value="NZ_JAGPWB010000028.1"/>
</dbReference>
<accession>A0A7Y8GSF8</accession>
<feature type="domain" description="DUF883" evidence="10">
    <location>
        <begin position="13"/>
        <end position="65"/>
    </location>
</feature>
<dbReference type="InterPro" id="IPR043605">
    <property type="entry name" value="DUF883_C"/>
</dbReference>
<organism evidence="12 13">
    <name type="scientific">Hydrogenophaga aromaticivorans</name>
    <dbReference type="NCBI Taxonomy" id="2610898"/>
    <lineage>
        <taxon>Bacteria</taxon>
        <taxon>Pseudomonadati</taxon>
        <taxon>Pseudomonadota</taxon>
        <taxon>Betaproteobacteria</taxon>
        <taxon>Burkholderiales</taxon>
        <taxon>Comamonadaceae</taxon>
        <taxon>Hydrogenophaga</taxon>
    </lineage>
</organism>
<evidence type="ECO:0000256" key="8">
    <source>
        <dbReference type="SAM" id="Coils"/>
    </source>
</evidence>
<keyword evidence="7 9" id="KW-0472">Membrane</keyword>
<keyword evidence="13" id="KW-1185">Reference proteome</keyword>
<evidence type="ECO:0000256" key="2">
    <source>
        <dbReference type="ARBA" id="ARBA00010423"/>
    </source>
</evidence>
<proteinExistence type="inferred from homology"/>
<feature type="coiled-coil region" evidence="8">
    <location>
        <begin position="2"/>
        <end position="79"/>
    </location>
</feature>
<evidence type="ECO:0000256" key="3">
    <source>
        <dbReference type="ARBA" id="ARBA00022475"/>
    </source>
</evidence>
<dbReference type="AlphaFoldDB" id="A0A7Y8GSF8"/>
<sequence>MSKNAQDTLANKEKLVADLQRVITDAEELMAATAHQTEGKVVELRERINENLRQARHKLLDAEDAIKEKTREMARATDDYVHEHPWRAVGTAAGIGLVIGLLISRR</sequence>
<dbReference type="PANTHER" id="PTHR35893">
    <property type="entry name" value="INNER MEMBRANE PROTEIN-RELATED"/>
    <property type="match status" value="1"/>
</dbReference>
<dbReference type="EMBL" id="VYGV01000003">
    <property type="protein sequence ID" value="NWF44031.1"/>
    <property type="molecule type" value="Genomic_DNA"/>
</dbReference>
<dbReference type="Pfam" id="PF05957">
    <property type="entry name" value="DUF883"/>
    <property type="match status" value="1"/>
</dbReference>
<reference evidence="12 13" key="1">
    <citation type="submission" date="2019-09" db="EMBL/GenBank/DDBJ databases">
        <title>Hydrogenophaga aromatica sp. nov., isolated from a para-xylene-degrading enrichment culture.</title>
        <authorList>
            <person name="Tancsics A."/>
            <person name="Banerjee S."/>
        </authorList>
    </citation>
    <scope>NUCLEOTIDE SEQUENCE [LARGE SCALE GENOMIC DNA]</scope>
    <source>
        <strain evidence="12 13">D2P1</strain>
    </source>
</reference>
<evidence type="ECO:0000313" key="12">
    <source>
        <dbReference type="EMBL" id="NWF44031.1"/>
    </source>
</evidence>
<comment type="similarity">
    <text evidence="2">Belongs to the ElaB/YgaM/YqjD family.</text>
</comment>
<evidence type="ECO:0000256" key="7">
    <source>
        <dbReference type="ARBA" id="ARBA00023136"/>
    </source>
</evidence>
<evidence type="ECO:0000256" key="5">
    <source>
        <dbReference type="ARBA" id="ARBA00022692"/>
    </source>
</evidence>
<protein>
    <submittedName>
        <fullName evidence="12">DUF883 domain-containing protein</fullName>
    </submittedName>
</protein>
<dbReference type="GO" id="GO:0043022">
    <property type="term" value="F:ribosome binding"/>
    <property type="evidence" value="ECO:0007669"/>
    <property type="project" value="InterPro"/>
</dbReference>
<feature type="domain" description="DUF883" evidence="11">
    <location>
        <begin position="77"/>
        <end position="106"/>
    </location>
</feature>
<evidence type="ECO:0000256" key="4">
    <source>
        <dbReference type="ARBA" id="ARBA00022519"/>
    </source>
</evidence>
<dbReference type="InterPro" id="IPR043604">
    <property type="entry name" value="DUF883_N"/>
</dbReference>
<gene>
    <name evidence="12" type="ORF">F3K02_02020</name>
</gene>
<keyword evidence="8" id="KW-0175">Coiled coil</keyword>
<comment type="caution">
    <text evidence="12">The sequence shown here is derived from an EMBL/GenBank/DDBJ whole genome shotgun (WGS) entry which is preliminary data.</text>
</comment>
<keyword evidence="4" id="KW-0997">Cell inner membrane</keyword>
<evidence type="ECO:0000259" key="10">
    <source>
        <dbReference type="Pfam" id="PF05957"/>
    </source>
</evidence>
<dbReference type="Pfam" id="PF19029">
    <property type="entry name" value="DUF883_C"/>
    <property type="match status" value="1"/>
</dbReference>
<keyword evidence="3" id="KW-1003">Cell membrane</keyword>
<evidence type="ECO:0000256" key="9">
    <source>
        <dbReference type="SAM" id="Phobius"/>
    </source>
</evidence>
<evidence type="ECO:0000313" key="13">
    <source>
        <dbReference type="Proteomes" id="UP000545507"/>
    </source>
</evidence>
<keyword evidence="6 9" id="KW-1133">Transmembrane helix</keyword>
<dbReference type="Proteomes" id="UP000545507">
    <property type="component" value="Unassembled WGS sequence"/>
</dbReference>
<keyword evidence="5 9" id="KW-0812">Transmembrane</keyword>